<keyword evidence="3" id="KW-0732">Signal</keyword>
<evidence type="ECO:0000313" key="7">
    <source>
        <dbReference type="Proteomes" id="UP000306740"/>
    </source>
</evidence>
<evidence type="ECO:0000313" key="6">
    <source>
        <dbReference type="EMBL" id="TNC37956.1"/>
    </source>
</evidence>
<name>A0A5C4LT50_9ACTN</name>
<dbReference type="PROSITE" id="PS50853">
    <property type="entry name" value="FN3"/>
    <property type="match status" value="1"/>
</dbReference>
<reference evidence="5 7" key="1">
    <citation type="submission" date="2019-05" db="EMBL/GenBank/DDBJ databases">
        <title>Mumia sp. nov., isolated from the intestinal contents of plateau pika (Ochotona curzoniae) in the Qinghai-Tibet plateau of China.</title>
        <authorList>
            <person name="Tian Z."/>
        </authorList>
    </citation>
    <scope>NUCLEOTIDE SEQUENCE [LARGE SCALE GENOMIC DNA]</scope>
    <source>
        <strain evidence="7">527</strain>
        <strain evidence="5">Z527</strain>
    </source>
</reference>
<comment type="caution">
    <text evidence="5">The sequence shown here is derived from an EMBL/GenBank/DDBJ whole genome shotgun (WGS) entry which is preliminary data.</text>
</comment>
<dbReference type="GO" id="GO:0016798">
    <property type="term" value="F:hydrolase activity, acting on glycosyl bonds"/>
    <property type="evidence" value="ECO:0007669"/>
    <property type="project" value="UniProtKB-KW"/>
</dbReference>
<dbReference type="CDD" id="cd00063">
    <property type="entry name" value="FN3"/>
    <property type="match status" value="1"/>
</dbReference>
<dbReference type="EMBL" id="VDFR01000124">
    <property type="protein sequence ID" value="TNC37956.1"/>
    <property type="molecule type" value="Genomic_DNA"/>
</dbReference>
<evidence type="ECO:0000256" key="1">
    <source>
        <dbReference type="ARBA" id="ARBA00023295"/>
    </source>
</evidence>
<evidence type="ECO:0000256" key="2">
    <source>
        <dbReference type="ARBA" id="ARBA00023326"/>
    </source>
</evidence>
<dbReference type="InterPro" id="IPR011042">
    <property type="entry name" value="6-blade_b-propeller_TolB-like"/>
</dbReference>
<keyword evidence="1" id="KW-0378">Hydrolase</keyword>
<dbReference type="InterPro" id="IPR036116">
    <property type="entry name" value="FN3_sf"/>
</dbReference>
<dbReference type="GO" id="GO:0000272">
    <property type="term" value="P:polysaccharide catabolic process"/>
    <property type="evidence" value="ECO:0007669"/>
    <property type="project" value="UniProtKB-KW"/>
</dbReference>
<accession>A0A5C4LT50</accession>
<dbReference type="Proteomes" id="UP000306740">
    <property type="component" value="Unassembled WGS sequence"/>
</dbReference>
<keyword evidence="1" id="KW-0326">Glycosidase</keyword>
<dbReference type="InterPro" id="IPR003961">
    <property type="entry name" value="FN3_dom"/>
</dbReference>
<organism evidence="5 7">
    <name type="scientific">Mumia zhuanghuii</name>
    <dbReference type="NCBI Taxonomy" id="2585211"/>
    <lineage>
        <taxon>Bacteria</taxon>
        <taxon>Bacillati</taxon>
        <taxon>Actinomycetota</taxon>
        <taxon>Actinomycetes</taxon>
        <taxon>Propionibacteriales</taxon>
        <taxon>Nocardioidaceae</taxon>
        <taxon>Mumia</taxon>
    </lineage>
</organism>
<evidence type="ECO:0000259" key="4">
    <source>
        <dbReference type="PROSITE" id="PS50853"/>
    </source>
</evidence>
<feature type="domain" description="Fibronectin type-III" evidence="4">
    <location>
        <begin position="306"/>
        <end position="401"/>
    </location>
</feature>
<dbReference type="SUPFAM" id="SSF63829">
    <property type="entry name" value="Calcium-dependent phosphotriesterase"/>
    <property type="match status" value="1"/>
</dbReference>
<dbReference type="InterPro" id="IPR013783">
    <property type="entry name" value="Ig-like_fold"/>
</dbReference>
<sequence length="401" mass="42285">MNPLRIVIVAAGAALTGGLLVAGPAEAAPVDPVDVRPERTIKGATADHLSASGRTYGVRARSHRVVVYGAKARGNARPLYRIAGSRTRLFQPRSIARDSAGRLYVANGNKRVLVFGKNARGNVRPIRVLRAGMPVGSVSMTPDNRLMVAGSTAIKVYRRSASGKATPVRQIAGDKAQLNGAYDAKMNVDGRVWVAFGEAELISVFAPGANGNVAPERTITADWAGPGLWEPEMLSFDRAGRGYVGLHSGHVYVLGSTATGDATPQLVLSNRRHGHVDGLSVSRTGKVAVTGGSKITIYPRVRALTAPWAVRAVSVSGSPAAKNRVVRWAKPLADGGSAITRYRVAVKQGTTTVKVVRLKALRRSFTLRRSSLPAGTSTVVVQAKNRKGYGPAASVPITVVK</sequence>
<dbReference type="EMBL" id="VDFR01000284">
    <property type="protein sequence ID" value="TNC21868.1"/>
    <property type="molecule type" value="Genomic_DNA"/>
</dbReference>
<protein>
    <recommendedName>
        <fullName evidence="4">Fibronectin type-III domain-containing protein</fullName>
    </recommendedName>
</protein>
<dbReference type="RefSeq" id="WP_139106754.1">
    <property type="nucleotide sequence ID" value="NZ_VDFR01000124.1"/>
</dbReference>
<dbReference type="OrthoDB" id="3831551at2"/>
<evidence type="ECO:0000313" key="5">
    <source>
        <dbReference type="EMBL" id="TNC21868.1"/>
    </source>
</evidence>
<feature type="signal peptide" evidence="3">
    <location>
        <begin position="1"/>
        <end position="27"/>
    </location>
</feature>
<feature type="chain" id="PRO_5035065648" description="Fibronectin type-III domain-containing protein" evidence="3">
    <location>
        <begin position="28"/>
        <end position="401"/>
    </location>
</feature>
<dbReference type="AlphaFoldDB" id="A0A5C4LT50"/>
<dbReference type="SUPFAM" id="SSF49265">
    <property type="entry name" value="Fibronectin type III"/>
    <property type="match status" value="1"/>
</dbReference>
<keyword evidence="2" id="KW-0119">Carbohydrate metabolism</keyword>
<gene>
    <name evidence="6" type="ORF">FHE65_24695</name>
    <name evidence="5" type="ORF">FHE65_36240</name>
</gene>
<dbReference type="Gene3D" id="2.120.10.30">
    <property type="entry name" value="TolB, C-terminal domain"/>
    <property type="match status" value="1"/>
</dbReference>
<dbReference type="Gene3D" id="2.60.40.10">
    <property type="entry name" value="Immunoglobulins"/>
    <property type="match status" value="1"/>
</dbReference>
<evidence type="ECO:0000256" key="3">
    <source>
        <dbReference type="SAM" id="SignalP"/>
    </source>
</evidence>
<proteinExistence type="predicted"/>
<keyword evidence="2" id="KW-0624">Polysaccharide degradation</keyword>
<dbReference type="Pfam" id="PF00041">
    <property type="entry name" value="fn3"/>
    <property type="match status" value="1"/>
</dbReference>